<organism evidence="3 4">
    <name type="scientific">Rhodocollybia butyracea</name>
    <dbReference type="NCBI Taxonomy" id="206335"/>
    <lineage>
        <taxon>Eukaryota</taxon>
        <taxon>Fungi</taxon>
        <taxon>Dikarya</taxon>
        <taxon>Basidiomycota</taxon>
        <taxon>Agaricomycotina</taxon>
        <taxon>Agaricomycetes</taxon>
        <taxon>Agaricomycetidae</taxon>
        <taxon>Agaricales</taxon>
        <taxon>Marasmiineae</taxon>
        <taxon>Omphalotaceae</taxon>
        <taxon>Rhodocollybia</taxon>
    </lineage>
</organism>
<evidence type="ECO:0000259" key="2">
    <source>
        <dbReference type="PROSITE" id="PS50800"/>
    </source>
</evidence>
<feature type="compositionally biased region" description="Polar residues" evidence="1">
    <location>
        <begin position="170"/>
        <end position="183"/>
    </location>
</feature>
<gene>
    <name evidence="3" type="ORF">BDP27DRAFT_40195</name>
</gene>
<evidence type="ECO:0000313" key="4">
    <source>
        <dbReference type="Proteomes" id="UP000772434"/>
    </source>
</evidence>
<feature type="region of interest" description="Disordered" evidence="1">
    <location>
        <begin position="63"/>
        <end position="95"/>
    </location>
</feature>
<sequence>MFRPAIRSLSRVQPHRNFVSTVLLSRSTWSNLTVSDLKKEARNRGLSSKGNKSDLISRIQEHEQLNSSSAPDIQKSNLSSVSAPSETSVAGTNGEVPGIPLVSPAPTPFYLNVALPNAAYDEPEPPVSIPYTLDFWDSSTPESTPEDVVPKMALVTPKMVVIAGKETYGDDTNSSDEVSSTVPRGQGGILDDLAEDMGVPHLRDMKKSIFKFFF</sequence>
<dbReference type="InterPro" id="IPR036361">
    <property type="entry name" value="SAP_dom_sf"/>
</dbReference>
<dbReference type="Gene3D" id="1.10.720.30">
    <property type="entry name" value="SAP domain"/>
    <property type="match status" value="1"/>
</dbReference>
<dbReference type="SMART" id="SM00513">
    <property type="entry name" value="SAP"/>
    <property type="match status" value="1"/>
</dbReference>
<dbReference type="Proteomes" id="UP000772434">
    <property type="component" value="Unassembled WGS sequence"/>
</dbReference>
<feature type="domain" description="SAP" evidence="2">
    <location>
        <begin position="29"/>
        <end position="63"/>
    </location>
</feature>
<dbReference type="InterPro" id="IPR003034">
    <property type="entry name" value="SAP_dom"/>
</dbReference>
<dbReference type="EMBL" id="JADNRY010000010">
    <property type="protein sequence ID" value="KAF9075248.1"/>
    <property type="molecule type" value="Genomic_DNA"/>
</dbReference>
<comment type="caution">
    <text evidence="3">The sequence shown here is derived from an EMBL/GenBank/DDBJ whole genome shotgun (WGS) entry which is preliminary data.</text>
</comment>
<feature type="compositionally biased region" description="Polar residues" evidence="1">
    <location>
        <begin position="65"/>
        <end position="91"/>
    </location>
</feature>
<dbReference type="AlphaFoldDB" id="A0A9P5Q4F3"/>
<name>A0A9P5Q4F3_9AGAR</name>
<proteinExistence type="predicted"/>
<protein>
    <recommendedName>
        <fullName evidence="2">SAP domain-containing protein</fullName>
    </recommendedName>
</protein>
<reference evidence="3" key="1">
    <citation type="submission" date="2020-11" db="EMBL/GenBank/DDBJ databases">
        <authorList>
            <consortium name="DOE Joint Genome Institute"/>
            <person name="Ahrendt S."/>
            <person name="Riley R."/>
            <person name="Andreopoulos W."/>
            <person name="Labutti K."/>
            <person name="Pangilinan J."/>
            <person name="Ruiz-Duenas F.J."/>
            <person name="Barrasa J.M."/>
            <person name="Sanchez-Garcia M."/>
            <person name="Camarero S."/>
            <person name="Miyauchi S."/>
            <person name="Serrano A."/>
            <person name="Linde D."/>
            <person name="Babiker R."/>
            <person name="Drula E."/>
            <person name="Ayuso-Fernandez I."/>
            <person name="Pacheco R."/>
            <person name="Padilla G."/>
            <person name="Ferreira P."/>
            <person name="Barriuso J."/>
            <person name="Kellner H."/>
            <person name="Castanera R."/>
            <person name="Alfaro M."/>
            <person name="Ramirez L."/>
            <person name="Pisabarro A.G."/>
            <person name="Kuo A."/>
            <person name="Tritt A."/>
            <person name="Lipzen A."/>
            <person name="He G."/>
            <person name="Yan M."/>
            <person name="Ng V."/>
            <person name="Cullen D."/>
            <person name="Martin F."/>
            <person name="Rosso M.-N."/>
            <person name="Henrissat B."/>
            <person name="Hibbett D."/>
            <person name="Martinez A.T."/>
            <person name="Grigoriev I.V."/>
        </authorList>
    </citation>
    <scope>NUCLEOTIDE SEQUENCE</scope>
    <source>
        <strain evidence="3">AH 40177</strain>
    </source>
</reference>
<accession>A0A9P5Q4F3</accession>
<dbReference type="PROSITE" id="PS50800">
    <property type="entry name" value="SAP"/>
    <property type="match status" value="1"/>
</dbReference>
<feature type="region of interest" description="Disordered" evidence="1">
    <location>
        <begin position="167"/>
        <end position="187"/>
    </location>
</feature>
<evidence type="ECO:0000313" key="3">
    <source>
        <dbReference type="EMBL" id="KAF9075248.1"/>
    </source>
</evidence>
<dbReference type="OrthoDB" id="445357at2759"/>
<keyword evidence="4" id="KW-1185">Reference proteome</keyword>
<dbReference type="SUPFAM" id="SSF68906">
    <property type="entry name" value="SAP domain"/>
    <property type="match status" value="1"/>
</dbReference>
<evidence type="ECO:0000256" key="1">
    <source>
        <dbReference type="SAM" id="MobiDB-lite"/>
    </source>
</evidence>
<dbReference type="Pfam" id="PF02037">
    <property type="entry name" value="SAP"/>
    <property type="match status" value="1"/>
</dbReference>